<dbReference type="Gramene" id="Mp4g09970.1">
    <property type="protein sequence ID" value="Mp4g09970.1.cds1"/>
    <property type="gene ID" value="Mp4g09970"/>
</dbReference>
<keyword evidence="2" id="KW-1185">Reference proteome</keyword>
<sequence length="60" mass="6500">MNSSSAVQLCEGRARFSSSCGNHLRLQEKNDLFNSGPPWSFGNGAAASSGMNESNPRFYE</sequence>
<proteinExistence type="predicted"/>
<accession>A0A2R6W7Z3</accession>
<organism evidence="1 2">
    <name type="scientific">Marchantia polymorpha</name>
    <name type="common">Common liverwort</name>
    <name type="synonym">Marchantia aquatica</name>
    <dbReference type="NCBI Taxonomy" id="3197"/>
    <lineage>
        <taxon>Eukaryota</taxon>
        <taxon>Viridiplantae</taxon>
        <taxon>Streptophyta</taxon>
        <taxon>Embryophyta</taxon>
        <taxon>Marchantiophyta</taxon>
        <taxon>Marchantiopsida</taxon>
        <taxon>Marchantiidae</taxon>
        <taxon>Marchantiales</taxon>
        <taxon>Marchantiaceae</taxon>
        <taxon>Marchantia</taxon>
    </lineage>
</organism>
<evidence type="ECO:0000313" key="2">
    <source>
        <dbReference type="Proteomes" id="UP000244005"/>
    </source>
</evidence>
<gene>
    <name evidence="1" type="ORF">MARPO_0132s0040</name>
</gene>
<evidence type="ECO:0000313" key="1">
    <source>
        <dbReference type="EMBL" id="PTQ29968.1"/>
    </source>
</evidence>
<dbReference type="Proteomes" id="UP000244005">
    <property type="component" value="Unassembled WGS sequence"/>
</dbReference>
<dbReference type="AlphaFoldDB" id="A0A2R6W7Z3"/>
<name>A0A2R6W7Z3_MARPO</name>
<reference evidence="2" key="1">
    <citation type="journal article" date="2017" name="Cell">
        <title>Insights into land plant evolution garnered from the Marchantia polymorpha genome.</title>
        <authorList>
            <person name="Bowman J.L."/>
            <person name="Kohchi T."/>
            <person name="Yamato K.T."/>
            <person name="Jenkins J."/>
            <person name="Shu S."/>
            <person name="Ishizaki K."/>
            <person name="Yamaoka S."/>
            <person name="Nishihama R."/>
            <person name="Nakamura Y."/>
            <person name="Berger F."/>
            <person name="Adam C."/>
            <person name="Aki S.S."/>
            <person name="Althoff F."/>
            <person name="Araki T."/>
            <person name="Arteaga-Vazquez M.A."/>
            <person name="Balasubrmanian S."/>
            <person name="Barry K."/>
            <person name="Bauer D."/>
            <person name="Boehm C.R."/>
            <person name="Briginshaw L."/>
            <person name="Caballero-Perez J."/>
            <person name="Catarino B."/>
            <person name="Chen F."/>
            <person name="Chiyoda S."/>
            <person name="Chovatia M."/>
            <person name="Davies K.M."/>
            <person name="Delmans M."/>
            <person name="Demura T."/>
            <person name="Dierschke T."/>
            <person name="Dolan L."/>
            <person name="Dorantes-Acosta A.E."/>
            <person name="Eklund D.M."/>
            <person name="Florent S.N."/>
            <person name="Flores-Sandoval E."/>
            <person name="Fujiyama A."/>
            <person name="Fukuzawa H."/>
            <person name="Galik B."/>
            <person name="Grimanelli D."/>
            <person name="Grimwood J."/>
            <person name="Grossniklaus U."/>
            <person name="Hamada T."/>
            <person name="Haseloff J."/>
            <person name="Hetherington A.J."/>
            <person name="Higo A."/>
            <person name="Hirakawa Y."/>
            <person name="Hundley H.N."/>
            <person name="Ikeda Y."/>
            <person name="Inoue K."/>
            <person name="Inoue S.I."/>
            <person name="Ishida S."/>
            <person name="Jia Q."/>
            <person name="Kakita M."/>
            <person name="Kanazawa T."/>
            <person name="Kawai Y."/>
            <person name="Kawashima T."/>
            <person name="Kennedy M."/>
            <person name="Kinose K."/>
            <person name="Kinoshita T."/>
            <person name="Kohara Y."/>
            <person name="Koide E."/>
            <person name="Komatsu K."/>
            <person name="Kopischke S."/>
            <person name="Kubo M."/>
            <person name="Kyozuka J."/>
            <person name="Lagercrantz U."/>
            <person name="Lin S.S."/>
            <person name="Lindquist E."/>
            <person name="Lipzen A.M."/>
            <person name="Lu C.W."/>
            <person name="De Luna E."/>
            <person name="Martienssen R.A."/>
            <person name="Minamino N."/>
            <person name="Mizutani M."/>
            <person name="Mizutani M."/>
            <person name="Mochizuki N."/>
            <person name="Monte I."/>
            <person name="Mosher R."/>
            <person name="Nagasaki H."/>
            <person name="Nakagami H."/>
            <person name="Naramoto S."/>
            <person name="Nishitani K."/>
            <person name="Ohtani M."/>
            <person name="Okamoto T."/>
            <person name="Okumura M."/>
            <person name="Phillips J."/>
            <person name="Pollak B."/>
            <person name="Reinders A."/>
            <person name="Rovekamp M."/>
            <person name="Sano R."/>
            <person name="Sawa S."/>
            <person name="Schmid M.W."/>
            <person name="Shirakawa M."/>
            <person name="Solano R."/>
            <person name="Spunde A."/>
            <person name="Suetsugu N."/>
            <person name="Sugano S."/>
            <person name="Sugiyama A."/>
            <person name="Sun R."/>
            <person name="Suzuki Y."/>
            <person name="Takenaka M."/>
            <person name="Takezawa D."/>
            <person name="Tomogane H."/>
            <person name="Tsuzuki M."/>
            <person name="Ueda T."/>
            <person name="Umeda M."/>
            <person name="Ward J.M."/>
            <person name="Watanabe Y."/>
            <person name="Yazaki K."/>
            <person name="Yokoyama R."/>
            <person name="Yoshitake Y."/>
            <person name="Yotsui I."/>
            <person name="Zachgo S."/>
            <person name="Schmutz J."/>
        </authorList>
    </citation>
    <scope>NUCLEOTIDE SEQUENCE [LARGE SCALE GENOMIC DNA]</scope>
    <source>
        <strain evidence="2">Tak-1</strain>
    </source>
</reference>
<dbReference type="EMBL" id="KZ772804">
    <property type="protein sequence ID" value="PTQ29968.1"/>
    <property type="molecule type" value="Genomic_DNA"/>
</dbReference>
<protein>
    <submittedName>
        <fullName evidence="1">Uncharacterized protein</fullName>
    </submittedName>
</protein>